<dbReference type="PANTHER" id="PTHR43981:SF2">
    <property type="entry name" value="ENOYL-[ACYL-CARRIER-PROTEIN] REDUCTASE, MITOCHONDRIAL"/>
    <property type="match status" value="1"/>
</dbReference>
<evidence type="ECO:0000256" key="3">
    <source>
        <dbReference type="ARBA" id="ARBA00022516"/>
    </source>
</evidence>
<reference evidence="14 15" key="1">
    <citation type="journal article" date="2018" name="Biotechnol. Biofuels">
        <title>Integrative visual omics of the white-rot fungus Polyporus brumalis exposes the biotechnological potential of its oxidative enzymes for delignifying raw plant biomass.</title>
        <authorList>
            <person name="Miyauchi S."/>
            <person name="Rancon A."/>
            <person name="Drula E."/>
            <person name="Hage H."/>
            <person name="Chaduli D."/>
            <person name="Favel A."/>
            <person name="Grisel S."/>
            <person name="Henrissat B."/>
            <person name="Herpoel-Gimbert I."/>
            <person name="Ruiz-Duenas F.J."/>
            <person name="Chevret D."/>
            <person name="Hainaut M."/>
            <person name="Lin J."/>
            <person name="Wang M."/>
            <person name="Pangilinan J."/>
            <person name="Lipzen A."/>
            <person name="Lesage-Meessen L."/>
            <person name="Navarro D."/>
            <person name="Riley R."/>
            <person name="Grigoriev I.V."/>
            <person name="Zhou S."/>
            <person name="Raouche S."/>
            <person name="Rosso M.N."/>
        </authorList>
    </citation>
    <scope>NUCLEOTIDE SEQUENCE [LARGE SCALE GENOMIC DNA]</scope>
    <source>
        <strain evidence="14 15">BRFM 1820</strain>
    </source>
</reference>
<comment type="subcellular location">
    <subcellularLocation>
        <location evidence="1">Mitochondrion</location>
    </subcellularLocation>
</comment>
<dbReference type="STRING" id="139420.A0A371DP55"/>
<dbReference type="GO" id="GO:0141148">
    <property type="term" value="F:enoyl-[acyl-carrier-protein] reductase (NADPH) activity"/>
    <property type="evidence" value="ECO:0007669"/>
    <property type="project" value="UniProtKB-EC"/>
</dbReference>
<keyword evidence="8" id="KW-0443">Lipid metabolism</keyword>
<protein>
    <recommendedName>
        <fullName evidence="11">enoyl-[acyl-carrier-protein] reductase</fullName>
        <ecNumber evidence="11">1.3.1.104</ecNumber>
    </recommendedName>
</protein>
<keyword evidence="3" id="KW-0444">Lipid biosynthesis</keyword>
<dbReference type="InterPro" id="IPR020843">
    <property type="entry name" value="ER"/>
</dbReference>
<keyword evidence="7" id="KW-0560">Oxidoreductase</keyword>
<dbReference type="Gene3D" id="3.90.180.10">
    <property type="entry name" value="Medium-chain alcohol dehydrogenases, catalytic domain"/>
    <property type="match status" value="1"/>
</dbReference>
<dbReference type="InterPro" id="IPR036291">
    <property type="entry name" value="NAD(P)-bd_dom_sf"/>
</dbReference>
<dbReference type="EC" id="1.3.1.104" evidence="11"/>
<evidence type="ECO:0000256" key="9">
    <source>
        <dbReference type="ARBA" id="ARBA00023128"/>
    </source>
</evidence>
<dbReference type="PANTHER" id="PTHR43981">
    <property type="entry name" value="ENOYL-[ACYL-CARRIER-PROTEIN] REDUCTASE, MITOCHONDRIAL"/>
    <property type="match status" value="1"/>
</dbReference>
<dbReference type="Pfam" id="PF00107">
    <property type="entry name" value="ADH_zinc_N"/>
    <property type="match status" value="1"/>
</dbReference>
<dbReference type="FunFam" id="3.40.50.720:FF:000112">
    <property type="entry name" value="Enoyl-[acyl-carrier-protein] reductase 1, mitochondrial"/>
    <property type="match status" value="1"/>
</dbReference>
<dbReference type="InterPro" id="IPR051034">
    <property type="entry name" value="Mito_Enoyl-ACP_Reductase"/>
</dbReference>
<dbReference type="AlphaFoldDB" id="A0A371DP55"/>
<keyword evidence="6" id="KW-0809">Transit peptide</keyword>
<feature type="domain" description="Enoyl reductase (ER)" evidence="13">
    <location>
        <begin position="43"/>
        <end position="378"/>
    </location>
</feature>
<keyword evidence="10" id="KW-0275">Fatty acid biosynthesis</keyword>
<comment type="similarity">
    <text evidence="2">Belongs to the zinc-containing alcohol dehydrogenase family. Quinone oxidoreductase subfamily.</text>
</comment>
<evidence type="ECO:0000256" key="8">
    <source>
        <dbReference type="ARBA" id="ARBA00023098"/>
    </source>
</evidence>
<gene>
    <name evidence="14" type="ORF">OH76DRAFT_1374425</name>
</gene>
<evidence type="ECO:0000256" key="5">
    <source>
        <dbReference type="ARBA" id="ARBA00022857"/>
    </source>
</evidence>
<sequence length="381" mass="42209">MLRQTATRLTRPCTQLRLLIRANAFSTSPACFANRAVVYTETGNPADVLRVQSYDPLPPPPSDSVTIRFHLSPINPSDINLVQGVYPVKPAQLELSGQQVFVGGNEGVAEVVDVGTAVQGLRKGDRVVVGKPQFGTWSSHRVIQAQDVIKLPSSGLSDVNAATIIVNPPTAYNMLHSFVELKEGDWVLQNGANSAVGQAVIQIAARKGLKTINFVRKRPDLDNLIASLTELGATHVFTYDALADKSLAKHVKQWTSDRPIRLMLNCVSGKDTTAMTRLLGDNAHLVSYGAMSKQPLSLPTSTFIFKNLTAHGYWQNRWYNEHSRQEREELMRTITDLKLKEPEHEILDLSSETSDEAATQRLRETFVRMEQGFGKKVLLRL</sequence>
<evidence type="ECO:0000256" key="10">
    <source>
        <dbReference type="ARBA" id="ARBA00023160"/>
    </source>
</evidence>
<dbReference type="EMBL" id="KZ857385">
    <property type="protein sequence ID" value="RDX54311.1"/>
    <property type="molecule type" value="Genomic_DNA"/>
</dbReference>
<dbReference type="SUPFAM" id="SSF51735">
    <property type="entry name" value="NAD(P)-binding Rossmann-fold domains"/>
    <property type="match status" value="1"/>
</dbReference>
<dbReference type="InterPro" id="IPR013154">
    <property type="entry name" value="ADH-like_N"/>
</dbReference>
<dbReference type="Proteomes" id="UP000256964">
    <property type="component" value="Unassembled WGS sequence"/>
</dbReference>
<evidence type="ECO:0000313" key="15">
    <source>
        <dbReference type="Proteomes" id="UP000256964"/>
    </source>
</evidence>
<dbReference type="SMART" id="SM00829">
    <property type="entry name" value="PKS_ER"/>
    <property type="match status" value="1"/>
</dbReference>
<evidence type="ECO:0000313" key="14">
    <source>
        <dbReference type="EMBL" id="RDX54311.1"/>
    </source>
</evidence>
<dbReference type="InterPro" id="IPR011032">
    <property type="entry name" value="GroES-like_sf"/>
</dbReference>
<keyword evidence="15" id="KW-1185">Reference proteome</keyword>
<comment type="catalytic activity">
    <reaction evidence="12">
        <text>a 2,3-saturated acyl-[ACP] + NADP(+) = a (2E)-enoyl-[ACP] + NADPH + H(+)</text>
        <dbReference type="Rhea" id="RHEA:22564"/>
        <dbReference type="Rhea" id="RHEA-COMP:9925"/>
        <dbReference type="Rhea" id="RHEA-COMP:9926"/>
        <dbReference type="ChEBI" id="CHEBI:15378"/>
        <dbReference type="ChEBI" id="CHEBI:57783"/>
        <dbReference type="ChEBI" id="CHEBI:58349"/>
        <dbReference type="ChEBI" id="CHEBI:78784"/>
        <dbReference type="ChEBI" id="CHEBI:78785"/>
        <dbReference type="EC" id="1.3.1.104"/>
    </reaction>
</comment>
<dbReference type="GO" id="GO:0005739">
    <property type="term" value="C:mitochondrion"/>
    <property type="evidence" value="ECO:0007669"/>
    <property type="project" value="UniProtKB-SubCell"/>
</dbReference>
<evidence type="ECO:0000256" key="2">
    <source>
        <dbReference type="ARBA" id="ARBA00010371"/>
    </source>
</evidence>
<dbReference type="Pfam" id="PF08240">
    <property type="entry name" value="ADH_N"/>
    <property type="match status" value="1"/>
</dbReference>
<dbReference type="SUPFAM" id="SSF50129">
    <property type="entry name" value="GroES-like"/>
    <property type="match status" value="1"/>
</dbReference>
<accession>A0A371DP55</accession>
<evidence type="ECO:0000256" key="7">
    <source>
        <dbReference type="ARBA" id="ARBA00023002"/>
    </source>
</evidence>
<dbReference type="OrthoDB" id="7482721at2759"/>
<keyword evidence="5" id="KW-0521">NADP</keyword>
<dbReference type="InterPro" id="IPR013149">
    <property type="entry name" value="ADH-like_C"/>
</dbReference>
<evidence type="ECO:0000256" key="12">
    <source>
        <dbReference type="ARBA" id="ARBA00048843"/>
    </source>
</evidence>
<proteinExistence type="inferred from homology"/>
<organism evidence="14 15">
    <name type="scientific">Lentinus brumalis</name>
    <dbReference type="NCBI Taxonomy" id="2498619"/>
    <lineage>
        <taxon>Eukaryota</taxon>
        <taxon>Fungi</taxon>
        <taxon>Dikarya</taxon>
        <taxon>Basidiomycota</taxon>
        <taxon>Agaricomycotina</taxon>
        <taxon>Agaricomycetes</taxon>
        <taxon>Polyporales</taxon>
        <taxon>Polyporaceae</taxon>
        <taxon>Lentinus</taxon>
    </lineage>
</organism>
<evidence type="ECO:0000256" key="4">
    <source>
        <dbReference type="ARBA" id="ARBA00022832"/>
    </source>
</evidence>
<keyword evidence="4" id="KW-0276">Fatty acid metabolism</keyword>
<evidence type="ECO:0000256" key="1">
    <source>
        <dbReference type="ARBA" id="ARBA00004173"/>
    </source>
</evidence>
<evidence type="ECO:0000259" key="13">
    <source>
        <dbReference type="SMART" id="SM00829"/>
    </source>
</evidence>
<name>A0A371DP55_9APHY</name>
<dbReference type="CDD" id="cd08290">
    <property type="entry name" value="ETR"/>
    <property type="match status" value="1"/>
</dbReference>
<dbReference type="Gene3D" id="3.40.50.720">
    <property type="entry name" value="NAD(P)-binding Rossmann-like Domain"/>
    <property type="match status" value="1"/>
</dbReference>
<keyword evidence="9" id="KW-0496">Mitochondrion</keyword>
<evidence type="ECO:0000256" key="11">
    <source>
        <dbReference type="ARBA" id="ARBA00038963"/>
    </source>
</evidence>
<dbReference type="GO" id="GO:0006633">
    <property type="term" value="P:fatty acid biosynthetic process"/>
    <property type="evidence" value="ECO:0007669"/>
    <property type="project" value="UniProtKB-KW"/>
</dbReference>
<evidence type="ECO:0000256" key="6">
    <source>
        <dbReference type="ARBA" id="ARBA00022946"/>
    </source>
</evidence>